<dbReference type="Proteomes" id="UP000031338">
    <property type="component" value="Unassembled WGS sequence"/>
</dbReference>
<dbReference type="GO" id="GO:0016987">
    <property type="term" value="F:sigma factor activity"/>
    <property type="evidence" value="ECO:0007669"/>
    <property type="project" value="InterPro"/>
</dbReference>
<reference evidence="5 6" key="1">
    <citation type="submission" date="2014-10" db="EMBL/GenBank/DDBJ databases">
        <title>Draft genome sequence of Novosphingobium subterraneum DSM 12447.</title>
        <authorList>
            <person name="Gan H.M."/>
            <person name="Gan H.Y."/>
            <person name="Savka M.A."/>
        </authorList>
    </citation>
    <scope>NUCLEOTIDE SEQUENCE [LARGE SCALE GENOMIC DNA]</scope>
    <source>
        <strain evidence="5 6">DSM 12447</strain>
    </source>
</reference>
<dbReference type="EMBL" id="JRVC01000013">
    <property type="protein sequence ID" value="KHS45251.1"/>
    <property type="molecule type" value="Genomic_DNA"/>
</dbReference>
<keyword evidence="1" id="KW-0805">Transcription regulation</keyword>
<evidence type="ECO:0000256" key="2">
    <source>
        <dbReference type="ARBA" id="ARBA00023125"/>
    </source>
</evidence>
<dbReference type="SUPFAM" id="SSF46894">
    <property type="entry name" value="C-terminal effector domain of the bipartite response regulators"/>
    <property type="match status" value="1"/>
</dbReference>
<organism evidence="5 6">
    <name type="scientific">Novosphingobium subterraneum</name>
    <dbReference type="NCBI Taxonomy" id="48936"/>
    <lineage>
        <taxon>Bacteria</taxon>
        <taxon>Pseudomonadati</taxon>
        <taxon>Pseudomonadota</taxon>
        <taxon>Alphaproteobacteria</taxon>
        <taxon>Sphingomonadales</taxon>
        <taxon>Sphingomonadaceae</taxon>
        <taxon>Novosphingobium</taxon>
    </lineage>
</organism>
<feature type="domain" description="HTH luxR-type" evidence="4">
    <location>
        <begin position="175"/>
        <end position="232"/>
    </location>
</feature>
<name>A0A0B8ZQ43_9SPHN</name>
<dbReference type="CDD" id="cd06170">
    <property type="entry name" value="LuxR_C_like"/>
    <property type="match status" value="1"/>
</dbReference>
<dbReference type="PATRIC" id="fig|48936.3.peg.2854"/>
<dbReference type="SMART" id="SM00421">
    <property type="entry name" value="HTH_LUXR"/>
    <property type="match status" value="1"/>
</dbReference>
<dbReference type="Gene3D" id="1.10.10.10">
    <property type="entry name" value="Winged helix-like DNA-binding domain superfamily/Winged helix DNA-binding domain"/>
    <property type="match status" value="1"/>
</dbReference>
<dbReference type="GO" id="GO:0006352">
    <property type="term" value="P:DNA-templated transcription initiation"/>
    <property type="evidence" value="ECO:0007669"/>
    <property type="project" value="InterPro"/>
</dbReference>
<dbReference type="InterPro" id="IPR036693">
    <property type="entry name" value="TF_LuxR_autoind-bd_dom_sf"/>
</dbReference>
<dbReference type="Gene3D" id="3.30.450.80">
    <property type="entry name" value="Transcription factor LuxR-like, autoinducer-binding domain"/>
    <property type="match status" value="1"/>
</dbReference>
<dbReference type="InterPro" id="IPR005143">
    <property type="entry name" value="TF_LuxR_autoind-bd_dom"/>
</dbReference>
<dbReference type="STRING" id="48936.NJ75_02840"/>
<sequence>MPLSLVREFAPYLIDAKTSASLSDCLAHITRELGFDHFAVAYEPRVRFEERKSVLMHNYPAEWAEVYVCFDLAGQDPVRRACDRALLGFEWRNVARLIPMTSGDHRMLSVGRHVGVADGYTVPRHIPGEGSGSCSFVVGPRTELPRERLEVAELLGGIAIAAARGLAGLGHYDCRPALSDRQRECVLWSARGKTAAEAAIIMGVTEFTVRKHLKDARERYNVHCGQTLILCALYDGLISFPDLLRWWNNLLD</sequence>
<dbReference type="Pfam" id="PF08281">
    <property type="entry name" value="Sigma70_r4_2"/>
    <property type="match status" value="1"/>
</dbReference>
<dbReference type="Pfam" id="PF03472">
    <property type="entry name" value="Autoind_bind"/>
    <property type="match status" value="1"/>
</dbReference>
<proteinExistence type="predicted"/>
<evidence type="ECO:0000259" key="4">
    <source>
        <dbReference type="SMART" id="SM00421"/>
    </source>
</evidence>
<protein>
    <submittedName>
        <fullName evidence="5">LuxR family transcriptional regulator</fullName>
    </submittedName>
</protein>
<dbReference type="InterPro" id="IPR013249">
    <property type="entry name" value="RNA_pol_sigma70_r4_t2"/>
</dbReference>
<dbReference type="AlphaFoldDB" id="A0A0B8ZQ43"/>
<accession>A0A0B8ZQ43</accession>
<gene>
    <name evidence="5" type="ORF">NJ75_02840</name>
</gene>
<evidence type="ECO:0000313" key="6">
    <source>
        <dbReference type="Proteomes" id="UP000031338"/>
    </source>
</evidence>
<keyword evidence="6" id="KW-1185">Reference proteome</keyword>
<evidence type="ECO:0000313" key="5">
    <source>
        <dbReference type="EMBL" id="KHS45251.1"/>
    </source>
</evidence>
<dbReference type="RefSeq" id="WP_039335484.1">
    <property type="nucleotide sequence ID" value="NZ_JRVC01000013.1"/>
</dbReference>
<dbReference type="InterPro" id="IPR000792">
    <property type="entry name" value="Tscrpt_reg_LuxR_C"/>
</dbReference>
<evidence type="ECO:0000256" key="1">
    <source>
        <dbReference type="ARBA" id="ARBA00023015"/>
    </source>
</evidence>
<keyword evidence="3" id="KW-0804">Transcription</keyword>
<dbReference type="GO" id="GO:0003677">
    <property type="term" value="F:DNA binding"/>
    <property type="evidence" value="ECO:0007669"/>
    <property type="project" value="UniProtKB-KW"/>
</dbReference>
<evidence type="ECO:0000256" key="3">
    <source>
        <dbReference type="ARBA" id="ARBA00023163"/>
    </source>
</evidence>
<dbReference type="InterPro" id="IPR036388">
    <property type="entry name" value="WH-like_DNA-bd_sf"/>
</dbReference>
<dbReference type="SUPFAM" id="SSF75516">
    <property type="entry name" value="Pheromone-binding domain of LuxR-like quorum-sensing transcription factors"/>
    <property type="match status" value="1"/>
</dbReference>
<keyword evidence="2" id="KW-0238">DNA-binding</keyword>
<dbReference type="InterPro" id="IPR016032">
    <property type="entry name" value="Sig_transdc_resp-reg_C-effctor"/>
</dbReference>
<comment type="caution">
    <text evidence="5">The sequence shown here is derived from an EMBL/GenBank/DDBJ whole genome shotgun (WGS) entry which is preliminary data.</text>
</comment>